<accession>A0ABT0G219</accession>
<dbReference type="Pfam" id="PF12802">
    <property type="entry name" value="MarR_2"/>
    <property type="match status" value="1"/>
</dbReference>
<proteinExistence type="predicted"/>
<keyword evidence="3" id="KW-1185">Reference proteome</keyword>
<dbReference type="PANTHER" id="PTHR33164">
    <property type="entry name" value="TRANSCRIPTIONAL REGULATOR, MARR FAMILY"/>
    <property type="match status" value="1"/>
</dbReference>
<dbReference type="EMBL" id="JAKRKC020000002">
    <property type="protein sequence ID" value="MCK2218146.1"/>
    <property type="molecule type" value="Genomic_DNA"/>
</dbReference>
<protein>
    <submittedName>
        <fullName evidence="2">MarR family winged helix-turn-helix transcriptional regulator</fullName>
    </submittedName>
</protein>
<evidence type="ECO:0000259" key="1">
    <source>
        <dbReference type="PROSITE" id="PS50995"/>
    </source>
</evidence>
<dbReference type="InterPro" id="IPR000835">
    <property type="entry name" value="HTH_MarR-typ"/>
</dbReference>
<dbReference type="PROSITE" id="PS50995">
    <property type="entry name" value="HTH_MARR_2"/>
    <property type="match status" value="1"/>
</dbReference>
<evidence type="ECO:0000313" key="2">
    <source>
        <dbReference type="EMBL" id="MCK2218146.1"/>
    </source>
</evidence>
<reference evidence="2 3" key="1">
    <citation type="submission" date="2022-04" db="EMBL/GenBank/DDBJ databases">
        <title>Genome draft of Actinomadura sp. ATCC 31491.</title>
        <authorList>
            <person name="Shi X."/>
            <person name="Du Y."/>
        </authorList>
    </citation>
    <scope>NUCLEOTIDE SEQUENCE [LARGE SCALE GENOMIC DNA]</scope>
    <source>
        <strain evidence="2 3">ATCC 31491</strain>
    </source>
</reference>
<comment type="caution">
    <text evidence="2">The sequence shown here is derived from an EMBL/GenBank/DDBJ whole genome shotgun (WGS) entry which is preliminary data.</text>
</comment>
<dbReference type="Proteomes" id="UP001317259">
    <property type="component" value="Unassembled WGS sequence"/>
</dbReference>
<dbReference type="RefSeq" id="WP_242371210.1">
    <property type="nucleotide sequence ID" value="NZ_JAKRKC020000002.1"/>
</dbReference>
<sequence>MAEEATELPLLLAMAFRVLSTRLRERLADEGHDGLRPAHGFALAYLRRRGGSTAGELARLVGMTKQASAQLLAELESGGYVERRPNPDDRRSQIVMPTERGAGVERLFSALWREVEDDWARQVGAETLDHTRQALQALVRGSVPQGPAPVRPDW</sequence>
<name>A0ABT0G219_9ACTN</name>
<dbReference type="PANTHER" id="PTHR33164:SF43">
    <property type="entry name" value="HTH-TYPE TRANSCRIPTIONAL REPRESSOR YETL"/>
    <property type="match status" value="1"/>
</dbReference>
<organism evidence="2 3">
    <name type="scientific">Actinomadura luzonensis</name>
    <dbReference type="NCBI Taxonomy" id="2805427"/>
    <lineage>
        <taxon>Bacteria</taxon>
        <taxon>Bacillati</taxon>
        <taxon>Actinomycetota</taxon>
        <taxon>Actinomycetes</taxon>
        <taxon>Streptosporangiales</taxon>
        <taxon>Thermomonosporaceae</taxon>
        <taxon>Actinomadura</taxon>
    </lineage>
</organism>
<dbReference type="SMART" id="SM00347">
    <property type="entry name" value="HTH_MARR"/>
    <property type="match status" value="1"/>
</dbReference>
<feature type="domain" description="HTH marR-type" evidence="1">
    <location>
        <begin position="5"/>
        <end position="140"/>
    </location>
</feature>
<gene>
    <name evidence="2" type="ORF">MF672_030800</name>
</gene>
<evidence type="ECO:0000313" key="3">
    <source>
        <dbReference type="Proteomes" id="UP001317259"/>
    </source>
</evidence>
<dbReference type="InterPro" id="IPR039422">
    <property type="entry name" value="MarR/SlyA-like"/>
</dbReference>